<gene>
    <name evidence="3" type="ORF">SAMN05421819_1602</name>
</gene>
<reference evidence="3 4" key="1">
    <citation type="submission" date="2016-10" db="EMBL/GenBank/DDBJ databases">
        <authorList>
            <person name="de Groot N.N."/>
        </authorList>
    </citation>
    <scope>NUCLEOTIDE SEQUENCE [LARGE SCALE GENOMIC DNA]</scope>
    <source>
        <strain evidence="3 4">DSM 22489</strain>
    </source>
</reference>
<feature type="chain" id="PRO_5009288347" description="Cysteine-rich secretory protein family protein" evidence="2">
    <location>
        <begin position="21"/>
        <end position="233"/>
    </location>
</feature>
<name>A0A1H5WJG7_9BACT</name>
<evidence type="ECO:0000313" key="4">
    <source>
        <dbReference type="Proteomes" id="UP000236728"/>
    </source>
</evidence>
<organism evidence="3 4">
    <name type="scientific">Bryocella elongata</name>
    <dbReference type="NCBI Taxonomy" id="863522"/>
    <lineage>
        <taxon>Bacteria</taxon>
        <taxon>Pseudomonadati</taxon>
        <taxon>Acidobacteriota</taxon>
        <taxon>Terriglobia</taxon>
        <taxon>Terriglobales</taxon>
        <taxon>Acidobacteriaceae</taxon>
        <taxon>Bryocella</taxon>
    </lineage>
</organism>
<sequence length="233" mass="25790">MRRFALLGVVAGVLSATAWAQQRSTEQPPPLPLKPIAMPADREADSYAIYSQLLPHGLIEWADAERTVWLVEDTTTTSVRSDEPCDPAPGEGGGGISMSPNRAIQVPPERELEWRALLADFDAHCHERLALSADRLQPGLPVHLMDEAAMARYRSTRMGVTQEQASQLNAHEFDGAAGMHSFSEVYFTPDHRLALVHTGMWCGGLCGMWAWVVLEHVDGKWKPLPWVHSFTIS</sequence>
<evidence type="ECO:0008006" key="5">
    <source>
        <dbReference type="Google" id="ProtNLM"/>
    </source>
</evidence>
<dbReference type="EMBL" id="FNVA01000002">
    <property type="protein sequence ID" value="SEF99421.1"/>
    <property type="molecule type" value="Genomic_DNA"/>
</dbReference>
<accession>A0A1H5WJG7</accession>
<dbReference type="AlphaFoldDB" id="A0A1H5WJG7"/>
<dbReference type="Proteomes" id="UP000236728">
    <property type="component" value="Unassembled WGS sequence"/>
</dbReference>
<keyword evidence="2" id="KW-0732">Signal</keyword>
<protein>
    <recommendedName>
        <fullName evidence="5">Cysteine-rich secretory protein family protein</fullName>
    </recommendedName>
</protein>
<evidence type="ECO:0000256" key="1">
    <source>
        <dbReference type="SAM" id="MobiDB-lite"/>
    </source>
</evidence>
<keyword evidence="4" id="KW-1185">Reference proteome</keyword>
<dbReference type="OrthoDB" id="120455at2"/>
<evidence type="ECO:0000313" key="3">
    <source>
        <dbReference type="EMBL" id="SEF99421.1"/>
    </source>
</evidence>
<dbReference type="RefSeq" id="WP_103932514.1">
    <property type="nucleotide sequence ID" value="NZ_FNVA01000002.1"/>
</dbReference>
<proteinExistence type="predicted"/>
<feature type="region of interest" description="Disordered" evidence="1">
    <location>
        <begin position="75"/>
        <end position="101"/>
    </location>
</feature>
<feature type="signal peptide" evidence="2">
    <location>
        <begin position="1"/>
        <end position="20"/>
    </location>
</feature>
<evidence type="ECO:0000256" key="2">
    <source>
        <dbReference type="SAM" id="SignalP"/>
    </source>
</evidence>